<keyword evidence="2" id="KW-0472">Membrane</keyword>
<gene>
    <name evidence="5" type="primary">CNST</name>
</gene>
<dbReference type="Ensembl" id="ENSSPUT00000016084.1">
    <property type="protein sequence ID" value="ENSSPUP00000015081.1"/>
    <property type="gene ID" value="ENSSPUG00000011607.1"/>
</dbReference>
<evidence type="ECO:0000313" key="5">
    <source>
        <dbReference type="Ensembl" id="ENSSPUP00000015081.1"/>
    </source>
</evidence>
<dbReference type="GO" id="GO:0019902">
    <property type="term" value="F:phosphatase binding"/>
    <property type="evidence" value="ECO:0007669"/>
    <property type="project" value="Ensembl"/>
</dbReference>
<dbReference type="Pfam" id="PF22883">
    <property type="entry name" value="Consortin_N"/>
    <property type="match status" value="1"/>
</dbReference>
<feature type="region of interest" description="Disordered" evidence="1">
    <location>
        <begin position="456"/>
        <end position="513"/>
    </location>
</feature>
<feature type="compositionally biased region" description="Basic residues" evidence="1">
    <location>
        <begin position="108"/>
        <end position="117"/>
    </location>
</feature>
<evidence type="ECO:0000259" key="4">
    <source>
        <dbReference type="Pfam" id="PF22883"/>
    </source>
</evidence>
<evidence type="ECO:0000256" key="2">
    <source>
        <dbReference type="SAM" id="Phobius"/>
    </source>
</evidence>
<name>A0A8D0H735_SPHPU</name>
<dbReference type="GO" id="GO:0005802">
    <property type="term" value="C:trans-Golgi network"/>
    <property type="evidence" value="ECO:0007669"/>
    <property type="project" value="Ensembl"/>
</dbReference>
<dbReference type="InterPro" id="IPR042318">
    <property type="entry name" value="Consortin"/>
</dbReference>
<proteinExistence type="predicted"/>
<dbReference type="Proteomes" id="UP000694392">
    <property type="component" value="Unplaced"/>
</dbReference>
<feature type="compositionally biased region" description="Basic and acidic residues" evidence="1">
    <location>
        <begin position="37"/>
        <end position="50"/>
    </location>
</feature>
<dbReference type="InterPro" id="IPR054132">
    <property type="entry name" value="Consortin_N"/>
</dbReference>
<keyword evidence="2" id="KW-0812">Transmembrane</keyword>
<feature type="compositionally biased region" description="Basic and acidic residues" evidence="1">
    <location>
        <begin position="95"/>
        <end position="104"/>
    </location>
</feature>
<dbReference type="Pfam" id="PF15281">
    <property type="entry name" value="Consortin_C"/>
    <property type="match status" value="1"/>
</dbReference>
<feature type="domain" description="Consortin N-terminal" evidence="4">
    <location>
        <begin position="178"/>
        <end position="229"/>
    </location>
</feature>
<evidence type="ECO:0000259" key="3">
    <source>
        <dbReference type="Pfam" id="PF15281"/>
    </source>
</evidence>
<feature type="compositionally biased region" description="Basic and acidic residues" evidence="1">
    <location>
        <begin position="1"/>
        <end position="20"/>
    </location>
</feature>
<reference evidence="5" key="1">
    <citation type="submission" date="2025-08" db="UniProtKB">
        <authorList>
            <consortium name="Ensembl"/>
        </authorList>
    </citation>
    <scope>IDENTIFICATION</scope>
</reference>
<protein>
    <submittedName>
        <fullName evidence="5">Consortin, connexin sorting protein</fullName>
    </submittedName>
</protein>
<feature type="region of interest" description="Disordered" evidence="1">
    <location>
        <begin position="304"/>
        <end position="336"/>
    </location>
</feature>
<dbReference type="PANTHER" id="PTHR28581:SF1">
    <property type="entry name" value="CONSORTIN"/>
    <property type="match status" value="1"/>
</dbReference>
<dbReference type="PANTHER" id="PTHR28581">
    <property type="entry name" value="CONSORTIN"/>
    <property type="match status" value="1"/>
</dbReference>
<dbReference type="InterPro" id="IPR028129">
    <property type="entry name" value="Consortin_C"/>
</dbReference>
<dbReference type="OMA" id="AKFCTTH"/>
<feature type="domain" description="Consortin C-terminal" evidence="3">
    <location>
        <begin position="605"/>
        <end position="716"/>
    </location>
</feature>
<reference evidence="5" key="2">
    <citation type="submission" date="2025-09" db="UniProtKB">
        <authorList>
            <consortium name="Ensembl"/>
        </authorList>
    </citation>
    <scope>IDENTIFICATION</scope>
</reference>
<evidence type="ECO:0000256" key="1">
    <source>
        <dbReference type="SAM" id="MobiDB-lite"/>
    </source>
</evidence>
<keyword evidence="6" id="KW-1185">Reference proteome</keyword>
<dbReference type="GO" id="GO:0005886">
    <property type="term" value="C:plasma membrane"/>
    <property type="evidence" value="ECO:0007669"/>
    <property type="project" value="Ensembl"/>
</dbReference>
<feature type="compositionally biased region" description="Basic and acidic residues" evidence="1">
    <location>
        <begin position="313"/>
        <end position="336"/>
    </location>
</feature>
<feature type="region of interest" description="Disordered" evidence="1">
    <location>
        <begin position="1"/>
        <end position="120"/>
    </location>
</feature>
<dbReference type="GO" id="GO:0071253">
    <property type="term" value="F:connexin binding"/>
    <property type="evidence" value="ECO:0007669"/>
    <property type="project" value="Ensembl"/>
</dbReference>
<dbReference type="GeneTree" id="ENSGT00390000005861"/>
<feature type="compositionally biased region" description="Polar residues" evidence="1">
    <location>
        <begin position="460"/>
        <end position="476"/>
    </location>
</feature>
<organism evidence="5 6">
    <name type="scientific">Sphenodon punctatus</name>
    <name type="common">Tuatara</name>
    <name type="synonym">Hatteria punctata</name>
    <dbReference type="NCBI Taxonomy" id="8508"/>
    <lineage>
        <taxon>Eukaryota</taxon>
        <taxon>Metazoa</taxon>
        <taxon>Chordata</taxon>
        <taxon>Craniata</taxon>
        <taxon>Vertebrata</taxon>
        <taxon>Euteleostomi</taxon>
        <taxon>Lepidosauria</taxon>
        <taxon>Sphenodontia</taxon>
        <taxon>Sphenodontidae</taxon>
        <taxon>Sphenodon</taxon>
    </lineage>
</organism>
<feature type="compositionally biased region" description="Basic and acidic residues" evidence="1">
    <location>
        <begin position="74"/>
        <end position="83"/>
    </location>
</feature>
<keyword evidence="2" id="KW-1133">Transmembrane helix</keyword>
<feature type="region of interest" description="Disordered" evidence="1">
    <location>
        <begin position="134"/>
        <end position="159"/>
    </location>
</feature>
<dbReference type="GO" id="GO:0042998">
    <property type="term" value="P:positive regulation of Golgi to plasma membrane protein transport"/>
    <property type="evidence" value="ECO:0007669"/>
    <property type="project" value="Ensembl"/>
</dbReference>
<feature type="transmembrane region" description="Helical" evidence="2">
    <location>
        <begin position="659"/>
        <end position="679"/>
    </location>
</feature>
<dbReference type="AlphaFoldDB" id="A0A8D0H735"/>
<dbReference type="GO" id="GO:0030133">
    <property type="term" value="C:transport vesicle"/>
    <property type="evidence" value="ECO:0007669"/>
    <property type="project" value="Ensembl"/>
</dbReference>
<dbReference type="GO" id="GO:0032991">
    <property type="term" value="C:protein-containing complex"/>
    <property type="evidence" value="ECO:0007669"/>
    <property type="project" value="Ensembl"/>
</dbReference>
<evidence type="ECO:0000313" key="6">
    <source>
        <dbReference type="Proteomes" id="UP000694392"/>
    </source>
</evidence>
<sequence length="718" mass="80120">MDDRKFPTNDLQIDSKDRLHASASVESIGTCLVASSDENKNQLDSHRREVLTSSDNAVGMVEQDSINNNESQESGDHTSRCNESETEQNSESFSEDSHTKEKYTSGKKSPRSKKVSPRKSAGIFSNSHLSFAESNAPTRVSVPNEDCDETNANHPQKEQKQILQSLFSLLREEFEEMDSRILPLCLHQIAETYFREEEYEKAMKFIQLEQLYHEKLLANLSSIQEQWETKWKTATLNTVTTLRNSAKGLNNEELEKLAKLCSSHQDTLVLQLITAEKTWGGNRFVQLMGSEDLKERVAAACDSGTETWPGIGPRKENHRKEREMSECSQNDDKTDTLSEAGSLRVAAGKDHMEEQLCNAESTLEAHTQSTGTRRQPHFDCLSCGDVDKETSLQQREEQFSKEVAKIEKAVEDPATECSGEPMVDKLALTDADYMPPDIISKDEKVQAETKLLRSKHYAGSTETARSQLGNSVLYPQQPQPAVGDDAKSTQERTASAICGNVHPRGNKAPEGTSTAYSEVCKGLQETAKLTEEVNSDEPEDLFDRFLNGSIKEIDESLENLGNQEDSETLSDMPPEQASYSSSEVLSLEESFSSLDELARRIEIAEVAPAEGLVSILKKREDNEGKTLAQIQQRQSKRRVRFQEMEDTLDQEDVGGGSCILLILLCVATVFLSVGGTALYCTFGDMESPVCTDFAANVDFYYTQILQGIEELKHWISFS</sequence>
<accession>A0A8D0H735</accession>